<dbReference type="GO" id="GO:0016020">
    <property type="term" value="C:membrane"/>
    <property type="evidence" value="ECO:0007669"/>
    <property type="project" value="UniProtKB-SubCell"/>
</dbReference>
<evidence type="ECO:0008006" key="8">
    <source>
        <dbReference type="Google" id="ProtNLM"/>
    </source>
</evidence>
<evidence type="ECO:0000313" key="6">
    <source>
        <dbReference type="EMBL" id="CEK86936.1"/>
    </source>
</evidence>
<accession>A0A0B7B279</accession>
<feature type="transmembrane region" description="Helical" evidence="5">
    <location>
        <begin position="225"/>
        <end position="246"/>
    </location>
</feature>
<feature type="transmembrane region" description="Helical" evidence="5">
    <location>
        <begin position="407"/>
        <end position="428"/>
    </location>
</feature>
<keyword evidence="3 5" id="KW-1133">Transmembrane helix</keyword>
<evidence type="ECO:0000256" key="4">
    <source>
        <dbReference type="ARBA" id="ARBA00023136"/>
    </source>
</evidence>
<feature type="transmembrane region" description="Helical" evidence="5">
    <location>
        <begin position="276"/>
        <end position="299"/>
    </location>
</feature>
<keyword evidence="2 5" id="KW-0812">Transmembrane</keyword>
<dbReference type="InterPro" id="IPR036259">
    <property type="entry name" value="MFS_trans_sf"/>
</dbReference>
<feature type="transmembrane region" description="Helical" evidence="5">
    <location>
        <begin position="311"/>
        <end position="333"/>
    </location>
</feature>
<name>A0A0B7B279_9EUPU</name>
<feature type="transmembrane region" description="Helical" evidence="5">
    <location>
        <begin position="24"/>
        <end position="44"/>
    </location>
</feature>
<feature type="transmembrane region" description="Helical" evidence="5">
    <location>
        <begin position="64"/>
        <end position="84"/>
    </location>
</feature>
<feature type="transmembrane region" description="Helical" evidence="5">
    <location>
        <begin position="91"/>
        <end position="109"/>
    </location>
</feature>
<dbReference type="SUPFAM" id="SSF103473">
    <property type="entry name" value="MFS general substrate transporter"/>
    <property type="match status" value="1"/>
</dbReference>
<dbReference type="EMBL" id="HACG01040071">
    <property type="protein sequence ID" value="CEK86936.1"/>
    <property type="molecule type" value="Transcribed_RNA"/>
</dbReference>
<feature type="transmembrane region" description="Helical" evidence="5">
    <location>
        <begin position="345"/>
        <end position="367"/>
    </location>
</feature>
<sequence length="603" mass="66829">MEQPYNIQDPGIPESDFKVYKRRWYILILYSVYSFTQSAVWNTWGPISRPSEEAFNWDDSMIAWMNNWGPISYVLTGLFFPWLLQVKGLRWAVLVSMLCIVAGTFLRVITLDPSTATILIHLGQFLNGVGGPISSGATPAVSATWFSPTERVTATALSTSINVFGTAVGFILGPALVPEVLSNTSTSAVHKSLLFESQHSSPGLYQSNNMTAAHKFQERTDIMRYMYYVCGWSCFIFLVMVCYFPAKPPRPPCMSATIERQHYWKDLSTLATKGHFIIITLVFGVSTGVFGAWMSVLNINLNSVSVTEETAAWMGFYSTVAGCVGAVLVGRFADCFVRHIKSLVLVMYILATAALVVFSLMMVGIITCSVTKLYIATIIVNTVINTAVPLLYEMASELAHPISGGTANGFLTLFSNFCGLIFLAMFSIPHIGSMWMNWAVIGSTAVCIPMLICLKGQFNRLEMDVGIHANSYAENVVDVPEEDEVLEPLLGYQGGYSEVYVRKNMLLPQYYGTHNPIHTDSVMNSDYTRTNSDISDHVDTDSVMSSDYACINSDISDHIHTNSDLNSDYIRTDSDLNSHYIRTNSVISDHVHTDSAMTSHPRL</sequence>
<evidence type="ECO:0000313" key="7">
    <source>
        <dbReference type="EMBL" id="CEK86937.1"/>
    </source>
</evidence>
<evidence type="ECO:0000256" key="1">
    <source>
        <dbReference type="ARBA" id="ARBA00004141"/>
    </source>
</evidence>
<dbReference type="InterPro" id="IPR049680">
    <property type="entry name" value="FLVCR1-2_SLC49-like"/>
</dbReference>
<evidence type="ECO:0000256" key="5">
    <source>
        <dbReference type="SAM" id="Phobius"/>
    </source>
</evidence>
<gene>
    <name evidence="7" type="primary">ORF156435</name>
    <name evidence="6" type="synonym">ORF156428</name>
</gene>
<evidence type="ECO:0000256" key="2">
    <source>
        <dbReference type="ARBA" id="ARBA00022692"/>
    </source>
</evidence>
<protein>
    <recommendedName>
        <fullName evidence="8">Major facilitator superfamily (MFS) profile domain-containing protein</fullName>
    </recommendedName>
</protein>
<comment type="subcellular location">
    <subcellularLocation>
        <location evidence="1">Membrane</location>
        <topology evidence="1">Multi-pass membrane protein</topology>
    </subcellularLocation>
</comment>
<dbReference type="EMBL" id="HACG01040072">
    <property type="protein sequence ID" value="CEK86937.1"/>
    <property type="molecule type" value="Transcribed_RNA"/>
</dbReference>
<keyword evidence="4 5" id="KW-0472">Membrane</keyword>
<feature type="transmembrane region" description="Helical" evidence="5">
    <location>
        <begin position="373"/>
        <end position="395"/>
    </location>
</feature>
<dbReference type="GO" id="GO:0022857">
    <property type="term" value="F:transmembrane transporter activity"/>
    <property type="evidence" value="ECO:0007669"/>
    <property type="project" value="InterPro"/>
</dbReference>
<dbReference type="Gene3D" id="1.20.1250.20">
    <property type="entry name" value="MFS general substrate transporter like domains"/>
    <property type="match status" value="1"/>
</dbReference>
<evidence type="ECO:0000256" key="3">
    <source>
        <dbReference type="ARBA" id="ARBA00022989"/>
    </source>
</evidence>
<dbReference type="Pfam" id="PF07690">
    <property type="entry name" value="MFS_1"/>
    <property type="match status" value="1"/>
</dbReference>
<dbReference type="PANTHER" id="PTHR10924:SF27">
    <property type="entry name" value="SOLUTE CARRIER FAMILY 49 MEMBER 4"/>
    <property type="match status" value="1"/>
</dbReference>
<dbReference type="PANTHER" id="PTHR10924">
    <property type="entry name" value="MAJOR FACILITATOR SUPERFAMILY PROTEIN-RELATED"/>
    <property type="match status" value="1"/>
</dbReference>
<feature type="transmembrane region" description="Helical" evidence="5">
    <location>
        <begin position="434"/>
        <end position="454"/>
    </location>
</feature>
<dbReference type="InterPro" id="IPR011701">
    <property type="entry name" value="MFS"/>
</dbReference>
<reference evidence="7" key="1">
    <citation type="submission" date="2014-12" db="EMBL/GenBank/DDBJ databases">
        <title>Insight into the proteome of Arion vulgaris.</title>
        <authorList>
            <person name="Aradska J."/>
            <person name="Bulat T."/>
            <person name="Smidak R."/>
            <person name="Sarate P."/>
            <person name="Gangsoo J."/>
            <person name="Sialana F."/>
            <person name="Bilban M."/>
            <person name="Lubec G."/>
        </authorList>
    </citation>
    <scope>NUCLEOTIDE SEQUENCE</scope>
    <source>
        <tissue evidence="7">Skin</tissue>
    </source>
</reference>
<proteinExistence type="predicted"/>
<organism evidence="7">
    <name type="scientific">Arion vulgaris</name>
    <dbReference type="NCBI Taxonomy" id="1028688"/>
    <lineage>
        <taxon>Eukaryota</taxon>
        <taxon>Metazoa</taxon>
        <taxon>Spiralia</taxon>
        <taxon>Lophotrochozoa</taxon>
        <taxon>Mollusca</taxon>
        <taxon>Gastropoda</taxon>
        <taxon>Heterobranchia</taxon>
        <taxon>Euthyneura</taxon>
        <taxon>Panpulmonata</taxon>
        <taxon>Eupulmonata</taxon>
        <taxon>Stylommatophora</taxon>
        <taxon>Helicina</taxon>
        <taxon>Arionoidea</taxon>
        <taxon>Arionidae</taxon>
        <taxon>Arion</taxon>
    </lineage>
</organism>
<dbReference type="AlphaFoldDB" id="A0A0B7B279"/>